<keyword evidence="5" id="KW-0012">Acyltransferase</keyword>
<dbReference type="GO" id="GO:0006506">
    <property type="term" value="P:GPI anchor biosynthetic process"/>
    <property type="evidence" value="ECO:0007669"/>
    <property type="project" value="UniProtKB-KW"/>
</dbReference>
<feature type="transmembrane region" description="Helical" evidence="5">
    <location>
        <begin position="73"/>
        <end position="91"/>
    </location>
</feature>
<evidence type="ECO:0000313" key="6">
    <source>
        <dbReference type="EMBL" id="KAK9888725.1"/>
    </source>
</evidence>
<comment type="pathway">
    <text evidence="5">Glycolipid biosynthesis; glycosylphosphatidylinositol-anchor biosynthesis.</text>
</comment>
<organism evidence="6 7">
    <name type="scientific">Henosepilachna vigintioctopunctata</name>
    <dbReference type="NCBI Taxonomy" id="420089"/>
    <lineage>
        <taxon>Eukaryota</taxon>
        <taxon>Metazoa</taxon>
        <taxon>Ecdysozoa</taxon>
        <taxon>Arthropoda</taxon>
        <taxon>Hexapoda</taxon>
        <taxon>Insecta</taxon>
        <taxon>Pterygota</taxon>
        <taxon>Neoptera</taxon>
        <taxon>Endopterygota</taxon>
        <taxon>Coleoptera</taxon>
        <taxon>Polyphaga</taxon>
        <taxon>Cucujiformia</taxon>
        <taxon>Coccinelloidea</taxon>
        <taxon>Coccinellidae</taxon>
        <taxon>Epilachninae</taxon>
        <taxon>Epilachnini</taxon>
        <taxon>Henosepilachna</taxon>
    </lineage>
</organism>
<feature type="transmembrane region" description="Helical" evidence="5">
    <location>
        <begin position="112"/>
        <end position="130"/>
    </location>
</feature>
<name>A0AAW1V9N2_9CUCU</name>
<dbReference type="InterPro" id="IPR009447">
    <property type="entry name" value="PIGW/GWT1"/>
</dbReference>
<accession>A0AAW1V9N2</accession>
<feature type="transmembrane region" description="Helical" evidence="5">
    <location>
        <begin position="173"/>
        <end position="190"/>
    </location>
</feature>
<feature type="transmembrane region" description="Helical" evidence="5">
    <location>
        <begin position="410"/>
        <end position="431"/>
    </location>
</feature>
<keyword evidence="5" id="KW-0808">Transferase</keyword>
<feature type="transmembrane region" description="Helical" evidence="5">
    <location>
        <begin position="20"/>
        <end position="39"/>
    </location>
</feature>
<dbReference type="Proteomes" id="UP001431783">
    <property type="component" value="Unassembled WGS sequence"/>
</dbReference>
<sequence length="439" mass="50054">MDREELMHSDGTSALETLAVITPTIMSVVIATTLVTLLPGSRKWQFAIEFLVLILPAVLNMTVLSTYIGTVNYVVFILCILLLLVSKISYSSKYKAQKNEERRIPFITNARATINFLSVLAILAVDFQIFPRRFAKTSTFGFSLMDLGVGLYIFANSLVSPECLNKKDSLYKILKSCIPLFMLGMLRLLLTKQIDYHVPVLEYGIHWNFFFTLLFTKCIGSLIIKIAHVKYMQTFSIVIVFIHEFLLQYVFIDIVMSENKRDNFFLANIEGIVSILGYVSLYVFTVYFGYILNEEVFGSLKVKRSLKIFFTYLLITGISAVFSNAKLGTSRRLVNLSYCLWVVFVGLTSALLFYAGEIIQLFTFGKKSDYVKAPYIFQSINFNALVFFLLGNLFTGIINMICDTLTINNISALLIILCYAFTLTLIMCFLYERKIKFKL</sequence>
<evidence type="ECO:0000256" key="2">
    <source>
        <dbReference type="ARBA" id="ARBA00022692"/>
    </source>
</evidence>
<dbReference type="PANTHER" id="PTHR20661">
    <property type="entry name" value="PHOSPHATIDYLINOSITOL-GLYCAN BIOSYNTHESIS CLASS W PROTEIN"/>
    <property type="match status" value="1"/>
</dbReference>
<comment type="subcellular location">
    <subcellularLocation>
        <location evidence="5">Endoplasmic reticulum membrane</location>
        <topology evidence="5">Multi-pass membrane protein</topology>
    </subcellularLocation>
    <subcellularLocation>
        <location evidence="1">Membrane</location>
        <topology evidence="1">Multi-pass membrane protein</topology>
    </subcellularLocation>
</comment>
<comment type="function">
    <text evidence="5">A acetyltransferase, which acetylates the inositol ring of phosphatidylinositol during biosynthesis of GPI-anchor.</text>
</comment>
<keyword evidence="5" id="KW-0256">Endoplasmic reticulum</keyword>
<dbReference type="EMBL" id="JARQZJ010000121">
    <property type="protein sequence ID" value="KAK9888725.1"/>
    <property type="molecule type" value="Genomic_DNA"/>
</dbReference>
<feature type="transmembrane region" description="Helical" evidence="5">
    <location>
        <begin position="375"/>
        <end position="398"/>
    </location>
</feature>
<keyword evidence="4 5" id="KW-0472">Membrane</keyword>
<feature type="transmembrane region" description="Helical" evidence="5">
    <location>
        <begin position="142"/>
        <end position="161"/>
    </location>
</feature>
<keyword evidence="5" id="KW-0337">GPI-anchor biosynthesis</keyword>
<keyword evidence="3 5" id="KW-1133">Transmembrane helix</keyword>
<feature type="transmembrane region" description="Helical" evidence="5">
    <location>
        <begin position="272"/>
        <end position="293"/>
    </location>
</feature>
<evidence type="ECO:0000313" key="7">
    <source>
        <dbReference type="Proteomes" id="UP001431783"/>
    </source>
</evidence>
<evidence type="ECO:0000256" key="4">
    <source>
        <dbReference type="ARBA" id="ARBA00023136"/>
    </source>
</evidence>
<feature type="transmembrane region" description="Helical" evidence="5">
    <location>
        <begin position="335"/>
        <end position="354"/>
    </location>
</feature>
<evidence type="ECO:0000256" key="5">
    <source>
        <dbReference type="RuleBase" id="RU280819"/>
    </source>
</evidence>
<dbReference type="Pfam" id="PF06423">
    <property type="entry name" value="GWT1"/>
    <property type="match status" value="1"/>
</dbReference>
<dbReference type="AlphaFoldDB" id="A0AAW1V9N2"/>
<feature type="transmembrane region" description="Helical" evidence="5">
    <location>
        <begin position="305"/>
        <end position="323"/>
    </location>
</feature>
<dbReference type="PANTHER" id="PTHR20661:SF0">
    <property type="entry name" value="PHOSPHATIDYLINOSITOL-GLYCAN BIOSYNTHESIS CLASS W PROTEIN"/>
    <property type="match status" value="1"/>
</dbReference>
<evidence type="ECO:0000256" key="3">
    <source>
        <dbReference type="ARBA" id="ARBA00022989"/>
    </source>
</evidence>
<gene>
    <name evidence="6" type="ORF">WA026_000951</name>
</gene>
<comment type="similarity">
    <text evidence="5">Belongs to the PIGW family.</text>
</comment>
<feature type="transmembrane region" description="Helical" evidence="5">
    <location>
        <begin position="231"/>
        <end position="252"/>
    </location>
</feature>
<reference evidence="6 7" key="1">
    <citation type="submission" date="2023-03" db="EMBL/GenBank/DDBJ databases">
        <title>Genome insight into feeding habits of ladybird beetles.</title>
        <authorList>
            <person name="Li H.-S."/>
            <person name="Huang Y.-H."/>
            <person name="Pang H."/>
        </authorList>
    </citation>
    <scope>NUCLEOTIDE SEQUENCE [LARGE SCALE GENOMIC DNA]</scope>
    <source>
        <strain evidence="6">SYSU_2023b</strain>
        <tissue evidence="6">Whole body</tissue>
    </source>
</reference>
<dbReference type="GO" id="GO:0072659">
    <property type="term" value="P:protein localization to plasma membrane"/>
    <property type="evidence" value="ECO:0007669"/>
    <property type="project" value="TreeGrafter"/>
</dbReference>
<dbReference type="PIRSF" id="PIRSF017321">
    <property type="entry name" value="GWT1"/>
    <property type="match status" value="1"/>
</dbReference>
<dbReference type="GO" id="GO:0005789">
    <property type="term" value="C:endoplasmic reticulum membrane"/>
    <property type="evidence" value="ECO:0007669"/>
    <property type="project" value="UniProtKB-SubCell"/>
</dbReference>
<feature type="transmembrane region" description="Helical" evidence="5">
    <location>
        <begin position="205"/>
        <end position="224"/>
    </location>
</feature>
<dbReference type="GO" id="GO:0032216">
    <property type="term" value="F:glucosaminyl-phosphatidylinositol O-acyltransferase activity"/>
    <property type="evidence" value="ECO:0007669"/>
    <property type="project" value="TreeGrafter"/>
</dbReference>
<proteinExistence type="inferred from homology"/>
<evidence type="ECO:0000256" key="1">
    <source>
        <dbReference type="ARBA" id="ARBA00004141"/>
    </source>
</evidence>
<protein>
    <recommendedName>
        <fullName evidence="5">Phosphatidylinositol-glycan biosynthesis class W protein</fullName>
        <ecNumber evidence="5">2.3.-.-</ecNumber>
    </recommendedName>
</protein>
<feature type="transmembrane region" description="Helical" evidence="5">
    <location>
        <begin position="46"/>
        <end position="67"/>
    </location>
</feature>
<keyword evidence="2 5" id="KW-0812">Transmembrane</keyword>
<dbReference type="EC" id="2.3.-.-" evidence="5"/>
<comment type="caution">
    <text evidence="6">The sequence shown here is derived from an EMBL/GenBank/DDBJ whole genome shotgun (WGS) entry which is preliminary data.</text>
</comment>
<keyword evidence="7" id="KW-1185">Reference proteome</keyword>